<organism evidence="8 9">
    <name type="scientific">Cutibacterium granulosum DSM 20700</name>
    <dbReference type="NCBI Taxonomy" id="1160719"/>
    <lineage>
        <taxon>Bacteria</taxon>
        <taxon>Bacillati</taxon>
        <taxon>Actinomycetota</taxon>
        <taxon>Actinomycetes</taxon>
        <taxon>Propionibacteriales</taxon>
        <taxon>Propionibacteriaceae</taxon>
        <taxon>Cutibacterium</taxon>
    </lineage>
</organism>
<protein>
    <submittedName>
        <fullName evidence="8">ABC-type Na+ efflux pump permease component-like protein</fullName>
    </submittedName>
</protein>
<keyword evidence="3 6" id="KW-1133">Transmembrane helix</keyword>
<comment type="caution">
    <text evidence="8">The sequence shown here is derived from an EMBL/GenBank/DDBJ whole genome shotgun (WGS) entry which is preliminary data.</text>
</comment>
<feature type="transmembrane region" description="Helical" evidence="6">
    <location>
        <begin position="325"/>
        <end position="343"/>
    </location>
</feature>
<evidence type="ECO:0000256" key="4">
    <source>
        <dbReference type="ARBA" id="ARBA00023136"/>
    </source>
</evidence>
<dbReference type="PANTHER" id="PTHR43471">
    <property type="entry name" value="ABC TRANSPORTER PERMEASE"/>
    <property type="match status" value="1"/>
</dbReference>
<dbReference type="OrthoDB" id="3268959at2"/>
<dbReference type="EMBL" id="AOSS01000003">
    <property type="protein sequence ID" value="ERF58534.1"/>
    <property type="molecule type" value="Genomic_DNA"/>
</dbReference>
<dbReference type="InterPro" id="IPR013525">
    <property type="entry name" value="ABC2_TM"/>
</dbReference>
<feature type="transmembrane region" description="Helical" evidence="6">
    <location>
        <begin position="290"/>
        <end position="313"/>
    </location>
</feature>
<evidence type="ECO:0000259" key="7">
    <source>
        <dbReference type="Pfam" id="PF12698"/>
    </source>
</evidence>
<evidence type="ECO:0000256" key="2">
    <source>
        <dbReference type="ARBA" id="ARBA00022692"/>
    </source>
</evidence>
<dbReference type="GO" id="GO:0140359">
    <property type="term" value="F:ABC-type transporter activity"/>
    <property type="evidence" value="ECO:0007669"/>
    <property type="project" value="InterPro"/>
</dbReference>
<evidence type="ECO:0000313" key="9">
    <source>
        <dbReference type="Proteomes" id="UP000016307"/>
    </source>
</evidence>
<reference evidence="8 9" key="1">
    <citation type="journal article" date="2013" name="BMC Genomics">
        <title>Comparative genomics reveals distinct host-interacting traits of three major human-associated propionibacteria.</title>
        <authorList>
            <person name="Mak T.N."/>
            <person name="Schmid M."/>
            <person name="Brzuszkiewicz E."/>
            <person name="Zeng G."/>
            <person name="Meyer R."/>
            <person name="Sfanos K.S."/>
            <person name="Brinkmann V."/>
            <person name="Meyer T.F."/>
            <person name="Bruggemann H."/>
        </authorList>
    </citation>
    <scope>NUCLEOTIDE SEQUENCE [LARGE SCALE GENOMIC DNA]</scope>
    <source>
        <strain evidence="8 9">DSM 20700</strain>
    </source>
</reference>
<evidence type="ECO:0000256" key="1">
    <source>
        <dbReference type="ARBA" id="ARBA00004141"/>
    </source>
</evidence>
<accession>U1GP90</accession>
<comment type="subcellular location">
    <subcellularLocation>
        <location evidence="1">Membrane</location>
        <topology evidence="1">Multi-pass membrane protein</topology>
    </subcellularLocation>
</comment>
<evidence type="ECO:0000256" key="6">
    <source>
        <dbReference type="SAM" id="Phobius"/>
    </source>
</evidence>
<evidence type="ECO:0000256" key="5">
    <source>
        <dbReference type="SAM" id="MobiDB-lite"/>
    </source>
</evidence>
<evidence type="ECO:0000313" key="8">
    <source>
        <dbReference type="EMBL" id="ERF58534.1"/>
    </source>
</evidence>
<feature type="transmembrane region" description="Helical" evidence="6">
    <location>
        <begin position="42"/>
        <end position="63"/>
    </location>
</feature>
<sequence length="423" mass="44400">MSNNATSSARRDGVGSDGVAGTSSMWWTVARREMSVKIRDRSLLVSLIIVLVIVAVSVGVSLITSGTSDDKPTSVAVTDDAGAAIVAQAQKMAQQTGERQILETVRTTSLEQGREVVTDEKAKLVLHHEDGTWHLESGDEPPSVTSGAGQLIAKAVEARATADLAQKAGVDPQQAVADGTVLPGTVDPGQADNWRDTVATFMGVGFAVVYMFTMMFFGNGIAASVVEEKQSRIVEILLACIPARQLLAGKIIGNTILAAGLMLILLVLGCVGVSFTPAADLLGTIAAPTAWFIVFFIVGFLSLACLWAAAGALASRTEDLQSTSMPLVMIVMIAYVFGIQAAQNHGVSAVVASYVPVASAIAMPTRVATGGAAWWEVVVSILISVLFSALTIWGGERIYRRSVLKTGGKVKLRVAWRSTDVVA</sequence>
<feature type="domain" description="ABC-2 type transporter transmembrane" evidence="7">
    <location>
        <begin position="46"/>
        <end position="393"/>
    </location>
</feature>
<dbReference type="RefSeq" id="WP_021103046.1">
    <property type="nucleotide sequence ID" value="NZ_AOSS01000003.1"/>
</dbReference>
<feature type="transmembrane region" description="Helical" evidence="6">
    <location>
        <begin position="198"/>
        <end position="222"/>
    </location>
</feature>
<keyword evidence="9" id="KW-1185">Reference proteome</keyword>
<proteinExistence type="predicted"/>
<keyword evidence="4 6" id="KW-0472">Membrane</keyword>
<feature type="transmembrane region" description="Helical" evidence="6">
    <location>
        <begin position="373"/>
        <end position="395"/>
    </location>
</feature>
<dbReference type="PATRIC" id="fig|1160719.4.peg.22"/>
<feature type="transmembrane region" description="Helical" evidence="6">
    <location>
        <begin position="251"/>
        <end position="278"/>
    </location>
</feature>
<dbReference type="PANTHER" id="PTHR43471:SF3">
    <property type="entry name" value="ABC TRANSPORTER PERMEASE PROTEIN NATB"/>
    <property type="match status" value="1"/>
</dbReference>
<dbReference type="Proteomes" id="UP000016307">
    <property type="component" value="Unassembled WGS sequence"/>
</dbReference>
<dbReference type="Pfam" id="PF12698">
    <property type="entry name" value="ABC2_membrane_3"/>
    <property type="match status" value="1"/>
</dbReference>
<dbReference type="GO" id="GO:0016020">
    <property type="term" value="C:membrane"/>
    <property type="evidence" value="ECO:0007669"/>
    <property type="project" value="UniProtKB-SubCell"/>
</dbReference>
<name>U1GP90_9ACTN</name>
<dbReference type="AlphaFoldDB" id="U1GP90"/>
<evidence type="ECO:0000256" key="3">
    <source>
        <dbReference type="ARBA" id="ARBA00022989"/>
    </source>
</evidence>
<gene>
    <name evidence="8" type="ORF">H641_00110</name>
</gene>
<feature type="region of interest" description="Disordered" evidence="5">
    <location>
        <begin position="1"/>
        <end position="20"/>
    </location>
</feature>
<keyword evidence="2 6" id="KW-0812">Transmembrane</keyword>